<sequence length="257" mass="26637">MTSAETTVTVSYTSPRTATTWCRKAARNDAVSLQQPGVTYRANATDTRCPRDPTAVVTRRQAGAESVHEEGSLDAVEHRSRSAFAVKSSAGNAAISVNSVAVSGKTVTLTLSRVVTSAETTVTVSYTKPTDGNNVVQDAAGNDAVSFSNQAVTYRATATDNTPPVIHTAVVTGDKLVLTYTEEGSLDAVNTAAASAFAVSSAGNAAISVNSVAVSGKTVTLTLSRVVTSAETTVTVSYTKPHGQQRDYRDAAGKQTQ</sequence>
<organism evidence="1 2">
    <name type="scientific">Verminephrobacter aporrectodeae subsp. tuberculatae</name>
    <dbReference type="NCBI Taxonomy" id="1110392"/>
    <lineage>
        <taxon>Bacteria</taxon>
        <taxon>Pseudomonadati</taxon>
        <taxon>Pseudomonadota</taxon>
        <taxon>Betaproteobacteria</taxon>
        <taxon>Burkholderiales</taxon>
        <taxon>Comamonadaceae</taxon>
        <taxon>Verminephrobacter</taxon>
    </lineage>
</organism>
<dbReference type="EMBL" id="QZCW01000004">
    <property type="protein sequence ID" value="MCW5323435.1"/>
    <property type="molecule type" value="Genomic_DNA"/>
</dbReference>
<dbReference type="Pfam" id="PF13753">
    <property type="entry name" value="SWM_repeat"/>
    <property type="match status" value="2"/>
</dbReference>
<comment type="caution">
    <text evidence="1">The sequence shown here is derived from an EMBL/GenBank/DDBJ whole genome shotgun (WGS) entry which is preliminary data.</text>
</comment>
<name>A0ABT3L042_9BURK</name>
<proteinExistence type="predicted"/>
<accession>A0ABT3L042</accession>
<dbReference type="Proteomes" id="UP001208935">
    <property type="component" value="Unassembled WGS sequence"/>
</dbReference>
<gene>
    <name evidence="1" type="ORF">D5039_20505</name>
</gene>
<dbReference type="NCBIfam" id="TIGR02059">
    <property type="entry name" value="swm_rep_I"/>
    <property type="match status" value="2"/>
</dbReference>
<dbReference type="RefSeq" id="WP_265283279.1">
    <property type="nucleotide sequence ID" value="NZ_QZCW01000004.1"/>
</dbReference>
<dbReference type="InterPro" id="IPR011801">
    <property type="entry name" value="Swm_rep_I_cyn"/>
</dbReference>
<protein>
    <submittedName>
        <fullName evidence="1">Uncharacterized protein</fullName>
    </submittedName>
</protein>
<reference evidence="2" key="1">
    <citation type="submission" date="2023-07" db="EMBL/GenBank/DDBJ databases">
        <title>Verminephrobacter genomes.</title>
        <authorList>
            <person name="Lund M.B."/>
        </authorList>
    </citation>
    <scope>NUCLEOTIDE SEQUENCE [LARGE SCALE GENOMIC DNA]</scope>
    <source>
        <strain evidence="2">AtM5-05</strain>
    </source>
</reference>
<evidence type="ECO:0000313" key="2">
    <source>
        <dbReference type="Proteomes" id="UP001208935"/>
    </source>
</evidence>
<evidence type="ECO:0000313" key="1">
    <source>
        <dbReference type="EMBL" id="MCW5323435.1"/>
    </source>
</evidence>
<keyword evidence="2" id="KW-1185">Reference proteome</keyword>
<dbReference type="InterPro" id="IPR028059">
    <property type="entry name" value="SWM_rpt"/>
</dbReference>